<sequence>MKAVILHGGQGTRLRPLTHTGPKQLIRVAGKPISQWGLDALRALGVNEFCIILGDNGAERVVDYYGDGSKWGVRVTYVYQGRARGLADAVRRAEDFVGGDNFVVYLGDNVVLEGLEDVVEGGDFNAVLLARVANPNRFGVALVEGGRIVKLVEKPKEPISDLALVGVYRFTPEVFEVIAQLEPSWRGELEITDAIQRLVDRGREVRFRVVQGWWKDTGSPEDLLEANRTLLDRYASASVASETVSSSVEGRVTAEEDSKIIGSIVRGPSYVGRGCVIKDSYIGPYTSIGDGVEVDSCEVSGSLILDGASLSHVRIVDSILGANSKVYRRTAKPLGSKLVVGENSQLGLE</sequence>
<comment type="caution">
    <text evidence="2">The sequence shown here is derived from an EMBL/GenBank/DDBJ whole genome shotgun (WGS) entry which is preliminary data.</text>
</comment>
<dbReference type="InterPro" id="IPR005908">
    <property type="entry name" value="G1P_thy_trans_l"/>
</dbReference>
<dbReference type="PANTHER" id="PTHR42883:SF2">
    <property type="entry name" value="THYMIDYLYLTRANSFERASE"/>
    <property type="match status" value="1"/>
</dbReference>
<dbReference type="GO" id="GO:0016740">
    <property type="term" value="F:transferase activity"/>
    <property type="evidence" value="ECO:0007669"/>
    <property type="project" value="UniProtKB-KW"/>
</dbReference>
<dbReference type="Pfam" id="PF00483">
    <property type="entry name" value="NTP_transferase"/>
    <property type="match status" value="1"/>
</dbReference>
<organism evidence="2 3">
    <name type="scientific">Candidatus Marsarchaeota G2 archaeon ECH_B_SAG-M15</name>
    <dbReference type="NCBI Taxonomy" id="1978162"/>
    <lineage>
        <taxon>Archaea</taxon>
        <taxon>Candidatus Marsarchaeota</taxon>
        <taxon>Candidatus Marsarchaeota group 2</taxon>
    </lineage>
</organism>
<dbReference type="InterPro" id="IPR029044">
    <property type="entry name" value="Nucleotide-diphossugar_trans"/>
</dbReference>
<evidence type="ECO:0000313" key="3">
    <source>
        <dbReference type="Proteomes" id="UP000240490"/>
    </source>
</evidence>
<dbReference type="CDD" id="cd04189">
    <property type="entry name" value="G1P_TT_long"/>
    <property type="match status" value="1"/>
</dbReference>
<proteinExistence type="predicted"/>
<keyword evidence="2" id="KW-0808">Transferase</keyword>
<name>A0A2R6B2J1_9ARCH</name>
<dbReference type="SUPFAM" id="SSF53448">
    <property type="entry name" value="Nucleotide-diphospho-sugar transferases"/>
    <property type="match status" value="1"/>
</dbReference>
<dbReference type="Gene3D" id="3.90.550.10">
    <property type="entry name" value="Spore Coat Polysaccharide Biosynthesis Protein SpsA, Chain A"/>
    <property type="match status" value="1"/>
</dbReference>
<dbReference type="NCBIfam" id="TIGR01208">
    <property type="entry name" value="rmlA_long"/>
    <property type="match status" value="1"/>
</dbReference>
<dbReference type="EMBL" id="NEXJ01000010">
    <property type="protein sequence ID" value="PSN92840.1"/>
    <property type="molecule type" value="Genomic_DNA"/>
</dbReference>
<protein>
    <submittedName>
        <fullName evidence="2">Glucose-1-phosphate thymidylyltransferase</fullName>
    </submittedName>
</protein>
<dbReference type="Proteomes" id="UP000240490">
    <property type="component" value="Unassembled WGS sequence"/>
</dbReference>
<dbReference type="InterPro" id="IPR005835">
    <property type="entry name" value="NTP_transferase_dom"/>
</dbReference>
<dbReference type="Gene3D" id="2.160.10.10">
    <property type="entry name" value="Hexapeptide repeat proteins"/>
    <property type="match status" value="1"/>
</dbReference>
<dbReference type="PANTHER" id="PTHR42883">
    <property type="entry name" value="GLUCOSE-1-PHOSPHATE THYMIDYLTRANSFERASE"/>
    <property type="match status" value="1"/>
</dbReference>
<feature type="domain" description="Nucleotidyl transferase" evidence="1">
    <location>
        <begin position="2"/>
        <end position="232"/>
    </location>
</feature>
<reference evidence="2 3" key="1">
    <citation type="submission" date="2017-04" db="EMBL/GenBank/DDBJ databases">
        <title>Novel microbial lineages endemic to geothermal iron-oxide mats fill important gaps in the evolutionary history of Archaea.</title>
        <authorList>
            <person name="Jay Z.J."/>
            <person name="Beam J.P."/>
            <person name="Dlakic M."/>
            <person name="Rusch D.B."/>
            <person name="Kozubal M.A."/>
            <person name="Inskeep W.P."/>
        </authorList>
    </citation>
    <scope>NUCLEOTIDE SEQUENCE [LARGE SCALE GENOMIC DNA]</scope>
    <source>
        <strain evidence="2">ECH_B_SAG-M15</strain>
    </source>
</reference>
<evidence type="ECO:0000313" key="2">
    <source>
        <dbReference type="EMBL" id="PSN92840.1"/>
    </source>
</evidence>
<dbReference type="AlphaFoldDB" id="A0A2R6B2J1"/>
<evidence type="ECO:0000259" key="1">
    <source>
        <dbReference type="Pfam" id="PF00483"/>
    </source>
</evidence>
<gene>
    <name evidence="2" type="ORF">B9Q08_00545</name>
</gene>
<accession>A0A2R6B2J1</accession>